<gene>
    <name evidence="2" type="ORF">F946_01727</name>
</gene>
<dbReference type="GO" id="GO:0009307">
    <property type="term" value="P:DNA restriction-modification system"/>
    <property type="evidence" value="ECO:0007669"/>
    <property type="project" value="InterPro"/>
</dbReference>
<protein>
    <recommendedName>
        <fullName evidence="1">Restriction endonuclease type IV Mrr domain-containing protein</fullName>
    </recommendedName>
</protein>
<dbReference type="GeneID" id="56338911"/>
<sequence length="282" mass="33059">MNNDVMEKDWFNFQEKIAEHFRSLGVQAETNKTIRGVRTEHDLDVYVTSKYLGTNIKWVIEAKYWQTKIPKEKVLALRTIVDDIGADKGFIISQVGFQSGAIEACQNTNIQLYTFEEFVTLSKNYIQNEILDTYVRRARLLHIRYFSHKKRIRKDYGLRGELGEVACFSGAWLLTTVFDVLEEARTQKYPIDLQTHMVEKVGNDLAEDFIELVQWLNLNLNWLDEKILKAEYQMMQDGVFEPNLIDPDLNQKTWNEIAQSMKGVEDKSFQQIIQDFLKLRSK</sequence>
<dbReference type="Pfam" id="PF04471">
    <property type="entry name" value="Mrr_cat"/>
    <property type="match status" value="1"/>
</dbReference>
<dbReference type="InterPro" id="IPR052906">
    <property type="entry name" value="Type_IV_Methyl-Rstrct_Enzyme"/>
</dbReference>
<name>N9CVE6_ACIJO</name>
<dbReference type="GO" id="GO:0003677">
    <property type="term" value="F:DNA binding"/>
    <property type="evidence" value="ECO:0007669"/>
    <property type="project" value="InterPro"/>
</dbReference>
<dbReference type="SUPFAM" id="SSF52980">
    <property type="entry name" value="Restriction endonuclease-like"/>
    <property type="match status" value="1"/>
</dbReference>
<evidence type="ECO:0000313" key="3">
    <source>
        <dbReference type="Proteomes" id="UP000018444"/>
    </source>
</evidence>
<dbReference type="PANTHER" id="PTHR30015:SF7">
    <property type="entry name" value="TYPE IV METHYL-DIRECTED RESTRICTION ENZYME ECOKMRR"/>
    <property type="match status" value="1"/>
</dbReference>
<dbReference type="InterPro" id="IPR011335">
    <property type="entry name" value="Restrct_endonuc-II-like"/>
</dbReference>
<dbReference type="Proteomes" id="UP000018444">
    <property type="component" value="Unassembled WGS sequence"/>
</dbReference>
<dbReference type="InterPro" id="IPR011856">
    <property type="entry name" value="tRNA_endonuc-like_dom_sf"/>
</dbReference>
<dbReference type="GO" id="GO:0015666">
    <property type="term" value="F:restriction endodeoxyribonuclease activity"/>
    <property type="evidence" value="ECO:0007669"/>
    <property type="project" value="TreeGrafter"/>
</dbReference>
<proteinExistence type="predicted"/>
<evidence type="ECO:0000259" key="1">
    <source>
        <dbReference type="Pfam" id="PF04471"/>
    </source>
</evidence>
<dbReference type="InterPro" id="IPR007560">
    <property type="entry name" value="Restrct_endonuc_IV_Mrr"/>
</dbReference>
<reference evidence="2 3" key="1">
    <citation type="submission" date="2013-02" db="EMBL/GenBank/DDBJ databases">
        <title>The Genome Sequence of Acinetobacter johnsonii ANC 3681.</title>
        <authorList>
            <consortium name="The Broad Institute Genome Sequencing Platform"/>
            <consortium name="The Broad Institute Genome Sequencing Center for Infectious Disease"/>
            <person name="Cerqueira G."/>
            <person name="Feldgarden M."/>
            <person name="Courvalin P."/>
            <person name="Perichon B."/>
            <person name="Grillot-Courvalin C."/>
            <person name="Clermont D."/>
            <person name="Rocha E."/>
            <person name="Yoon E.-J."/>
            <person name="Nemec A."/>
            <person name="Walker B."/>
            <person name="Young S.K."/>
            <person name="Zeng Q."/>
            <person name="Gargeya S."/>
            <person name="Fitzgerald M."/>
            <person name="Haas B."/>
            <person name="Abouelleil A."/>
            <person name="Alvarado L."/>
            <person name="Arachchi H.M."/>
            <person name="Berlin A.M."/>
            <person name="Chapman S.B."/>
            <person name="Dewar J."/>
            <person name="Goldberg J."/>
            <person name="Griggs A."/>
            <person name="Gujja S."/>
            <person name="Hansen M."/>
            <person name="Howarth C."/>
            <person name="Imamovic A."/>
            <person name="Larimer J."/>
            <person name="McCowan C."/>
            <person name="Murphy C."/>
            <person name="Neiman D."/>
            <person name="Pearson M."/>
            <person name="Priest M."/>
            <person name="Roberts A."/>
            <person name="Saif S."/>
            <person name="Shea T."/>
            <person name="Sisk P."/>
            <person name="Sykes S."/>
            <person name="Wortman J."/>
            <person name="Nusbaum C."/>
            <person name="Birren B."/>
        </authorList>
    </citation>
    <scope>NUCLEOTIDE SEQUENCE [LARGE SCALE GENOMIC DNA]</scope>
    <source>
        <strain evidence="2 3">ANC 3681</strain>
    </source>
</reference>
<dbReference type="AlphaFoldDB" id="N9CVE6"/>
<comment type="caution">
    <text evidence="2">The sequence shown here is derived from an EMBL/GenBank/DDBJ whole genome shotgun (WGS) entry which is preliminary data.</text>
</comment>
<accession>N9CVE6</accession>
<dbReference type="EMBL" id="APPZ01000007">
    <property type="protein sequence ID" value="ENV72253.1"/>
    <property type="molecule type" value="Genomic_DNA"/>
</dbReference>
<dbReference type="HOGENOM" id="CLU_091972_0_0_6"/>
<dbReference type="Gene3D" id="3.40.1350.10">
    <property type="match status" value="1"/>
</dbReference>
<feature type="domain" description="Restriction endonuclease type IV Mrr" evidence="1">
    <location>
        <begin position="9"/>
        <end position="121"/>
    </location>
</feature>
<dbReference type="PATRIC" id="fig|1217662.4.peg.1665"/>
<dbReference type="PANTHER" id="PTHR30015">
    <property type="entry name" value="MRR RESTRICTION SYSTEM PROTEIN"/>
    <property type="match status" value="1"/>
</dbReference>
<dbReference type="RefSeq" id="WP_004981198.1">
    <property type="nucleotide sequence ID" value="NZ_KB849705.1"/>
</dbReference>
<organism evidence="2 3">
    <name type="scientific">Acinetobacter johnsonii ANC 3681</name>
    <dbReference type="NCBI Taxonomy" id="1217662"/>
    <lineage>
        <taxon>Bacteria</taxon>
        <taxon>Pseudomonadati</taxon>
        <taxon>Pseudomonadota</taxon>
        <taxon>Gammaproteobacteria</taxon>
        <taxon>Moraxellales</taxon>
        <taxon>Moraxellaceae</taxon>
        <taxon>Acinetobacter</taxon>
    </lineage>
</organism>
<evidence type="ECO:0000313" key="2">
    <source>
        <dbReference type="EMBL" id="ENV72253.1"/>
    </source>
</evidence>